<protein>
    <submittedName>
        <fullName evidence="5">MarR family winged helix-turn-helix transcriptional regulator</fullName>
    </submittedName>
</protein>
<feature type="domain" description="HTH marR-type" evidence="4">
    <location>
        <begin position="6"/>
        <end position="138"/>
    </location>
</feature>
<dbReference type="RefSeq" id="WP_273845644.1">
    <property type="nucleotide sequence ID" value="NZ_JAQQWT010000014.1"/>
</dbReference>
<dbReference type="PROSITE" id="PS50995">
    <property type="entry name" value="HTH_MARR_2"/>
    <property type="match status" value="1"/>
</dbReference>
<evidence type="ECO:0000256" key="3">
    <source>
        <dbReference type="ARBA" id="ARBA00023163"/>
    </source>
</evidence>
<evidence type="ECO:0000256" key="2">
    <source>
        <dbReference type="ARBA" id="ARBA00023125"/>
    </source>
</evidence>
<keyword evidence="3" id="KW-0804">Transcription</keyword>
<evidence type="ECO:0000259" key="4">
    <source>
        <dbReference type="PROSITE" id="PS50995"/>
    </source>
</evidence>
<dbReference type="InterPro" id="IPR036390">
    <property type="entry name" value="WH_DNA-bd_sf"/>
</dbReference>
<accession>A0ABV6NGA0</accession>
<dbReference type="InterPro" id="IPR036388">
    <property type="entry name" value="WH-like_DNA-bd_sf"/>
</dbReference>
<evidence type="ECO:0000256" key="1">
    <source>
        <dbReference type="ARBA" id="ARBA00023015"/>
    </source>
</evidence>
<keyword evidence="2" id="KW-0238">DNA-binding</keyword>
<dbReference type="PRINTS" id="PR00598">
    <property type="entry name" value="HTHMARR"/>
</dbReference>
<evidence type="ECO:0000313" key="5">
    <source>
        <dbReference type="EMBL" id="MFC0559719.1"/>
    </source>
</evidence>
<dbReference type="SMART" id="SM00347">
    <property type="entry name" value="HTH_MARR"/>
    <property type="match status" value="1"/>
</dbReference>
<dbReference type="Proteomes" id="UP001589833">
    <property type="component" value="Unassembled WGS sequence"/>
</dbReference>
<name>A0ABV6NGA0_9BACI</name>
<dbReference type="PANTHER" id="PTHR42756:SF1">
    <property type="entry name" value="TRANSCRIPTIONAL REPRESSOR OF EMRAB OPERON"/>
    <property type="match status" value="1"/>
</dbReference>
<dbReference type="InterPro" id="IPR000835">
    <property type="entry name" value="HTH_MarR-typ"/>
</dbReference>
<dbReference type="Gene3D" id="1.10.10.10">
    <property type="entry name" value="Winged helix-like DNA-binding domain superfamily/Winged helix DNA-binding domain"/>
    <property type="match status" value="1"/>
</dbReference>
<dbReference type="SUPFAM" id="SSF46785">
    <property type="entry name" value="Winged helix' DNA-binding domain"/>
    <property type="match status" value="1"/>
</dbReference>
<proteinExistence type="predicted"/>
<dbReference type="Pfam" id="PF01047">
    <property type="entry name" value="MarR"/>
    <property type="match status" value="1"/>
</dbReference>
<keyword evidence="6" id="KW-1185">Reference proteome</keyword>
<evidence type="ECO:0000313" key="6">
    <source>
        <dbReference type="Proteomes" id="UP001589833"/>
    </source>
</evidence>
<gene>
    <name evidence="5" type="ORF">ACFFH4_11740</name>
</gene>
<keyword evidence="1" id="KW-0805">Transcription regulation</keyword>
<dbReference type="EMBL" id="JBHLTR010000016">
    <property type="protein sequence ID" value="MFC0559719.1"/>
    <property type="molecule type" value="Genomic_DNA"/>
</dbReference>
<organism evidence="5 6">
    <name type="scientific">Halalkalibacter alkalisediminis</name>
    <dbReference type="NCBI Taxonomy" id="935616"/>
    <lineage>
        <taxon>Bacteria</taxon>
        <taxon>Bacillati</taxon>
        <taxon>Bacillota</taxon>
        <taxon>Bacilli</taxon>
        <taxon>Bacillales</taxon>
        <taxon>Bacillaceae</taxon>
        <taxon>Halalkalibacter</taxon>
    </lineage>
</organism>
<sequence length="142" mass="16716">MERDLQDRVGYQIGVVAHLMHNQFNQKLSEYGVTHAQFKVLYQLNEHVELLQSELQNKLYIKASTMNGIIESMLKNQLIEKKDSTEDRRAKKISLTLKGKQLENTLWHEIGQLDKETMSVFTNEEKQFFLSCLLKMISHYQK</sequence>
<reference evidence="5 6" key="1">
    <citation type="submission" date="2024-09" db="EMBL/GenBank/DDBJ databases">
        <authorList>
            <person name="Sun Q."/>
            <person name="Mori K."/>
        </authorList>
    </citation>
    <scope>NUCLEOTIDE SEQUENCE [LARGE SCALE GENOMIC DNA]</scope>
    <source>
        <strain evidence="5 6">NCAIM B.02301</strain>
    </source>
</reference>
<dbReference type="PANTHER" id="PTHR42756">
    <property type="entry name" value="TRANSCRIPTIONAL REGULATOR, MARR"/>
    <property type="match status" value="1"/>
</dbReference>
<comment type="caution">
    <text evidence="5">The sequence shown here is derived from an EMBL/GenBank/DDBJ whole genome shotgun (WGS) entry which is preliminary data.</text>
</comment>